<name>A0A0A9H2M8_ARUDO</name>
<protein>
    <submittedName>
        <fullName evidence="2">Pco115388</fullName>
    </submittedName>
</protein>
<reference evidence="2" key="1">
    <citation type="submission" date="2014-09" db="EMBL/GenBank/DDBJ databases">
        <authorList>
            <person name="Magalhaes I.L.F."/>
            <person name="Oliveira U."/>
            <person name="Santos F.R."/>
            <person name="Vidigal T.H.D.A."/>
            <person name="Brescovit A.D."/>
            <person name="Santos A.J."/>
        </authorList>
    </citation>
    <scope>NUCLEOTIDE SEQUENCE</scope>
    <source>
        <tissue evidence="2">Shoot tissue taken approximately 20 cm above the soil surface</tissue>
    </source>
</reference>
<evidence type="ECO:0000256" key="1">
    <source>
        <dbReference type="SAM" id="MobiDB-lite"/>
    </source>
</evidence>
<feature type="region of interest" description="Disordered" evidence="1">
    <location>
        <begin position="32"/>
        <end position="53"/>
    </location>
</feature>
<dbReference type="AlphaFoldDB" id="A0A0A9H2M8"/>
<evidence type="ECO:0000313" key="2">
    <source>
        <dbReference type="EMBL" id="JAE29086.1"/>
    </source>
</evidence>
<sequence length="98" mass="11313">MLLIISFSFPMYIIQIIIHLEYDKTDMHPAQEMGVRRNKATHCRTNADKEKRKRVPAGGVYGTQINYLDGTKQRVYTTYGPHKGIEADITHQHKGKKL</sequence>
<dbReference type="EMBL" id="GBRH01168810">
    <property type="protein sequence ID" value="JAE29086.1"/>
    <property type="molecule type" value="Transcribed_RNA"/>
</dbReference>
<proteinExistence type="predicted"/>
<reference evidence="2" key="2">
    <citation type="journal article" date="2015" name="Data Brief">
        <title>Shoot transcriptome of the giant reed, Arundo donax.</title>
        <authorList>
            <person name="Barrero R.A."/>
            <person name="Guerrero F.D."/>
            <person name="Moolhuijzen P."/>
            <person name="Goolsby J.A."/>
            <person name="Tidwell J."/>
            <person name="Bellgard S.E."/>
            <person name="Bellgard M.I."/>
        </authorList>
    </citation>
    <scope>NUCLEOTIDE SEQUENCE</scope>
    <source>
        <tissue evidence="2">Shoot tissue taken approximately 20 cm above the soil surface</tissue>
    </source>
</reference>
<organism evidence="2">
    <name type="scientific">Arundo donax</name>
    <name type="common">Giant reed</name>
    <name type="synonym">Donax arundinaceus</name>
    <dbReference type="NCBI Taxonomy" id="35708"/>
    <lineage>
        <taxon>Eukaryota</taxon>
        <taxon>Viridiplantae</taxon>
        <taxon>Streptophyta</taxon>
        <taxon>Embryophyta</taxon>
        <taxon>Tracheophyta</taxon>
        <taxon>Spermatophyta</taxon>
        <taxon>Magnoliopsida</taxon>
        <taxon>Liliopsida</taxon>
        <taxon>Poales</taxon>
        <taxon>Poaceae</taxon>
        <taxon>PACMAD clade</taxon>
        <taxon>Arundinoideae</taxon>
        <taxon>Arundineae</taxon>
        <taxon>Arundo</taxon>
    </lineage>
</organism>
<accession>A0A0A9H2M8</accession>